<accession>A0A9W9Z466</accession>
<feature type="compositionally biased region" description="Basic and acidic residues" evidence="1">
    <location>
        <begin position="141"/>
        <end position="196"/>
    </location>
</feature>
<sequence length="213" mass="23267">MNGETTQHLAQVKHSATEEVVSEDDDVPLAQRKQKPVGKRRPRQEEDKACILSLKVKPEPNRSPVKKSPSSKSHPAGGVVKKEVPSPAKQAHSASRHAASDDDDDVPLAARTQHKHPVTKVKTEPKVSASKPVKSALNSVVDEKKTKAVKPEKVKNGKPVKPEKKVDKKLDGAKKHDSVKKEKKPDSGKAVKKQVDSDDDEPLVRFKGTLSSF</sequence>
<dbReference type="EMBL" id="MU826827">
    <property type="protein sequence ID" value="KAJ7374737.1"/>
    <property type="molecule type" value="Genomic_DNA"/>
</dbReference>
<reference evidence="2" key="1">
    <citation type="submission" date="2023-01" db="EMBL/GenBank/DDBJ databases">
        <title>Genome assembly of the deep-sea coral Lophelia pertusa.</title>
        <authorList>
            <person name="Herrera S."/>
            <person name="Cordes E."/>
        </authorList>
    </citation>
    <scope>NUCLEOTIDE SEQUENCE</scope>
    <source>
        <strain evidence="2">USNM1676648</strain>
        <tissue evidence="2">Polyp</tissue>
    </source>
</reference>
<comment type="caution">
    <text evidence="2">The sequence shown here is derived from an EMBL/GenBank/DDBJ whole genome shotgun (WGS) entry which is preliminary data.</text>
</comment>
<dbReference type="Proteomes" id="UP001163046">
    <property type="component" value="Unassembled WGS sequence"/>
</dbReference>
<proteinExistence type="predicted"/>
<feature type="compositionally biased region" description="Low complexity" evidence="1">
    <location>
        <begin position="66"/>
        <end position="75"/>
    </location>
</feature>
<protein>
    <submittedName>
        <fullName evidence="2">Uncharacterized protein</fullName>
    </submittedName>
</protein>
<evidence type="ECO:0000256" key="1">
    <source>
        <dbReference type="SAM" id="MobiDB-lite"/>
    </source>
</evidence>
<evidence type="ECO:0000313" key="2">
    <source>
        <dbReference type="EMBL" id="KAJ7374737.1"/>
    </source>
</evidence>
<keyword evidence="3" id="KW-1185">Reference proteome</keyword>
<organism evidence="2 3">
    <name type="scientific">Desmophyllum pertusum</name>
    <dbReference type="NCBI Taxonomy" id="174260"/>
    <lineage>
        <taxon>Eukaryota</taxon>
        <taxon>Metazoa</taxon>
        <taxon>Cnidaria</taxon>
        <taxon>Anthozoa</taxon>
        <taxon>Hexacorallia</taxon>
        <taxon>Scleractinia</taxon>
        <taxon>Caryophylliina</taxon>
        <taxon>Caryophylliidae</taxon>
        <taxon>Desmophyllum</taxon>
    </lineage>
</organism>
<feature type="region of interest" description="Disordered" evidence="1">
    <location>
        <begin position="1"/>
        <end position="213"/>
    </location>
</feature>
<gene>
    <name evidence="2" type="ORF">OS493_005084</name>
</gene>
<evidence type="ECO:0000313" key="3">
    <source>
        <dbReference type="Proteomes" id="UP001163046"/>
    </source>
</evidence>
<dbReference type="AlphaFoldDB" id="A0A9W9Z466"/>
<name>A0A9W9Z466_9CNID</name>
<feature type="compositionally biased region" description="Basic residues" evidence="1">
    <location>
        <begin position="32"/>
        <end position="42"/>
    </location>
</feature>